<comment type="caution">
    <text evidence="1">The sequence shown here is derived from an EMBL/GenBank/DDBJ whole genome shotgun (WGS) entry which is preliminary data.</text>
</comment>
<accession>A0A4U0TWQ3</accession>
<proteinExistence type="predicted"/>
<sequence length="243" mass="26783">MSSHRPLNEASLPVGHFVLCLARTFNLWNTLAIMRSTNFVAAFLISAPQASCWFSTASTEPQTPGNFQGCRAWSGLLKDHVAALKESMDIFGSSRNYIVAVAFAAAALDDQASCLTAAVVEEAILTEVMALSLEALFAGENLLDLVDDSSSDEKFFVYPYRGAGELYFARTMHFAERKKMVEEEWHQARRHSKEAWHLAGVVALSKTDMDTACPANGDDALPDQMPYFVSLTQRYSAVNEQTP</sequence>
<evidence type="ECO:0000313" key="2">
    <source>
        <dbReference type="Proteomes" id="UP000308549"/>
    </source>
</evidence>
<reference evidence="1 2" key="1">
    <citation type="submission" date="2017-03" db="EMBL/GenBank/DDBJ databases">
        <title>Genomes of endolithic fungi from Antarctica.</title>
        <authorList>
            <person name="Coleine C."/>
            <person name="Masonjones S."/>
            <person name="Stajich J.E."/>
        </authorList>
    </citation>
    <scope>NUCLEOTIDE SEQUENCE [LARGE SCALE GENOMIC DNA]</scope>
    <source>
        <strain evidence="1 2">CCFEE 6315</strain>
    </source>
</reference>
<dbReference type="Proteomes" id="UP000308549">
    <property type="component" value="Unassembled WGS sequence"/>
</dbReference>
<dbReference type="AlphaFoldDB" id="A0A4U0TWQ3"/>
<gene>
    <name evidence="1" type="ORF">B0A50_04307</name>
</gene>
<keyword evidence="2" id="KW-1185">Reference proteome</keyword>
<organism evidence="1 2">
    <name type="scientific">Salinomyces thailandicus</name>
    <dbReference type="NCBI Taxonomy" id="706561"/>
    <lineage>
        <taxon>Eukaryota</taxon>
        <taxon>Fungi</taxon>
        <taxon>Dikarya</taxon>
        <taxon>Ascomycota</taxon>
        <taxon>Pezizomycotina</taxon>
        <taxon>Dothideomycetes</taxon>
        <taxon>Dothideomycetidae</taxon>
        <taxon>Mycosphaerellales</taxon>
        <taxon>Teratosphaeriaceae</taxon>
        <taxon>Salinomyces</taxon>
    </lineage>
</organism>
<protein>
    <submittedName>
        <fullName evidence="1">Uncharacterized protein</fullName>
    </submittedName>
</protein>
<evidence type="ECO:0000313" key="1">
    <source>
        <dbReference type="EMBL" id="TKA26861.1"/>
    </source>
</evidence>
<dbReference type="EMBL" id="NAJL01000026">
    <property type="protein sequence ID" value="TKA26861.1"/>
    <property type="molecule type" value="Genomic_DNA"/>
</dbReference>
<name>A0A4U0TWQ3_9PEZI</name>